<organism evidence="1 2">
    <name type="scientific">Aspergillus costaricaensis CBS 115574</name>
    <dbReference type="NCBI Taxonomy" id="1448317"/>
    <lineage>
        <taxon>Eukaryota</taxon>
        <taxon>Fungi</taxon>
        <taxon>Dikarya</taxon>
        <taxon>Ascomycota</taxon>
        <taxon>Pezizomycotina</taxon>
        <taxon>Eurotiomycetes</taxon>
        <taxon>Eurotiomycetidae</taxon>
        <taxon>Eurotiales</taxon>
        <taxon>Aspergillaceae</taxon>
        <taxon>Aspergillus</taxon>
        <taxon>Aspergillus subgen. Circumdati</taxon>
    </lineage>
</organism>
<dbReference type="Proteomes" id="UP000249748">
    <property type="component" value="Unassembled WGS sequence"/>
</dbReference>
<accession>A0ACD1IMR5</accession>
<dbReference type="EMBL" id="KZ824541">
    <property type="protein sequence ID" value="RAK91548.1"/>
    <property type="molecule type" value="Genomic_DNA"/>
</dbReference>
<sequence length="209" mass="22972">MVQDQTLRDDRVHYQFGDSGEIMSVGVERAIESVAFHVRFEQVLGVEGLCLSMVIIRAVPSYWVQGSDSLWAIIAHDIWSLGGQGSSTRGRVVNGNQLRVISVWETPLMAVDKSHVPFPRIFTDTAVDSVLREETSNELRATGVVTQLLDGSSKTVDATKEIVVSGAAYCSSAIMMRGSREELVQFNIDGKIDLPGVGRSLTDYHQRST</sequence>
<keyword evidence="2" id="KW-1185">Reference proteome</keyword>
<reference evidence="1" key="1">
    <citation type="submission" date="2018-02" db="EMBL/GenBank/DDBJ databases">
        <title>The genomes of Aspergillus section Nigri reveals drivers in fungal speciation.</title>
        <authorList>
            <consortium name="DOE Joint Genome Institute"/>
            <person name="Vesth T.C."/>
            <person name="Nybo J."/>
            <person name="Theobald S."/>
            <person name="Brandl J."/>
            <person name="Frisvad J.C."/>
            <person name="Nielsen K.F."/>
            <person name="Lyhne E.K."/>
            <person name="Kogle M.E."/>
            <person name="Kuo A."/>
            <person name="Riley R."/>
            <person name="Clum A."/>
            <person name="Nolan M."/>
            <person name="Lipzen A."/>
            <person name="Salamov A."/>
            <person name="Henrissat B."/>
            <person name="Wiebenga A."/>
            <person name="De vries R.P."/>
            <person name="Grigoriev I.V."/>
            <person name="Mortensen U.H."/>
            <person name="Andersen M.R."/>
            <person name="Baker S.E."/>
        </authorList>
    </citation>
    <scope>NUCLEOTIDE SEQUENCE</scope>
    <source>
        <strain evidence="1">CBS 115574</strain>
    </source>
</reference>
<name>A0ACD1IMR5_9EURO</name>
<evidence type="ECO:0000313" key="2">
    <source>
        <dbReference type="Proteomes" id="UP000249748"/>
    </source>
</evidence>
<evidence type="ECO:0000313" key="1">
    <source>
        <dbReference type="EMBL" id="RAK91548.1"/>
    </source>
</evidence>
<proteinExistence type="predicted"/>
<gene>
    <name evidence="1" type="ORF">BO79DRAFT_285845</name>
</gene>
<protein>
    <submittedName>
        <fullName evidence="1">Uncharacterized protein</fullName>
    </submittedName>
</protein>